<feature type="domain" description="Toprim" evidence="2">
    <location>
        <begin position="12"/>
        <end position="101"/>
    </location>
</feature>
<evidence type="ECO:0000259" key="2">
    <source>
        <dbReference type="PROSITE" id="PS50880"/>
    </source>
</evidence>
<evidence type="ECO:0000256" key="1">
    <source>
        <dbReference type="SAM" id="Coils"/>
    </source>
</evidence>
<sequence>MARDGRRKSPVDVRIIVEGAADAETISKVIQRMALGGEYNITVTSIIPTTHAHIARRTAEGADLVLIATDADKPGRKLAKKFQEELRGVVGRVERVKMPIGHDVEHVDLEIVEKELRSALVRAGLKSLRDIKELREEIKELQEEIEEKEELIEELEEKESELEELRERLKEIEKEKALLEEERDRLLDEVERLRDRLEELEEELESADHLRIMDLESVCEEAELSPEDVEPEVLEELGEELEIPIVVGSTRIAAPSREDAVRVLKIYKLARKVVDGEGEEENETTPGDPEV</sequence>
<dbReference type="SUPFAM" id="SSF110455">
    <property type="entry name" value="Toprim domain"/>
    <property type="match status" value="1"/>
</dbReference>
<reference evidence="3" key="1">
    <citation type="journal article" date="2020" name="bioRxiv">
        <title>A rank-normalized archaeal taxonomy based on genome phylogeny resolves widespread incomplete and uneven classifications.</title>
        <authorList>
            <person name="Rinke C."/>
            <person name="Chuvochina M."/>
            <person name="Mussig A.J."/>
            <person name="Chaumeil P.-A."/>
            <person name="Waite D.W."/>
            <person name="Whitman W.B."/>
            <person name="Parks D.H."/>
            <person name="Hugenholtz P."/>
        </authorList>
    </citation>
    <scope>NUCLEOTIDE SEQUENCE</scope>
    <source>
        <strain evidence="3">UBA8853</strain>
    </source>
</reference>
<evidence type="ECO:0000313" key="3">
    <source>
        <dbReference type="EMBL" id="HII70635.1"/>
    </source>
</evidence>
<dbReference type="InterPro" id="IPR034141">
    <property type="entry name" value="TOPRIM_RNase_M5-like"/>
</dbReference>
<comment type="caution">
    <text evidence="3">The sequence shown here is derived from an EMBL/GenBank/DDBJ whole genome shotgun (WGS) entry which is preliminary data.</text>
</comment>
<proteinExistence type="predicted"/>
<dbReference type="Proteomes" id="UP000619545">
    <property type="component" value="Unassembled WGS sequence"/>
</dbReference>
<dbReference type="PIRSF" id="PIRSF016662">
    <property type="entry name" value="UCP016662_Toprim"/>
    <property type="match status" value="1"/>
</dbReference>
<dbReference type="RefSeq" id="WP_011018594.1">
    <property type="nucleotide sequence ID" value="NZ_DUJS01000004.1"/>
</dbReference>
<dbReference type="InterPro" id="IPR014481">
    <property type="entry name" value="UCP016662_toprim"/>
</dbReference>
<feature type="coiled-coil region" evidence="1">
    <location>
        <begin position="124"/>
        <end position="210"/>
    </location>
</feature>
<dbReference type="GO" id="GO:0016853">
    <property type="term" value="F:isomerase activity"/>
    <property type="evidence" value="ECO:0007669"/>
    <property type="project" value="UniProtKB-KW"/>
</dbReference>
<gene>
    <name evidence="3" type="ORF">HA336_05320</name>
</gene>
<protein>
    <submittedName>
        <fullName evidence="3">Topoisomerase</fullName>
    </submittedName>
</protein>
<dbReference type="EMBL" id="DUJS01000004">
    <property type="protein sequence ID" value="HII70635.1"/>
    <property type="molecule type" value="Genomic_DNA"/>
</dbReference>
<dbReference type="CDD" id="cd01027">
    <property type="entry name" value="TOPRIM_RNase_M5_like"/>
    <property type="match status" value="1"/>
</dbReference>
<dbReference type="PROSITE" id="PS50880">
    <property type="entry name" value="TOPRIM"/>
    <property type="match status" value="1"/>
</dbReference>
<dbReference type="GeneID" id="1477525"/>
<dbReference type="Pfam" id="PF01751">
    <property type="entry name" value="Toprim"/>
    <property type="match status" value="1"/>
</dbReference>
<name>A0A832T290_9EURY</name>
<dbReference type="InterPro" id="IPR006171">
    <property type="entry name" value="TOPRIM_dom"/>
</dbReference>
<organism evidence="3 4">
    <name type="scientific">Methanopyrus kandleri</name>
    <dbReference type="NCBI Taxonomy" id="2320"/>
    <lineage>
        <taxon>Archaea</taxon>
        <taxon>Methanobacteriati</taxon>
        <taxon>Methanobacteriota</taxon>
        <taxon>Methanomada group</taxon>
        <taxon>Methanopyri</taxon>
        <taxon>Methanopyrales</taxon>
        <taxon>Methanopyraceae</taxon>
        <taxon>Methanopyrus</taxon>
    </lineage>
</organism>
<keyword evidence="3" id="KW-0413">Isomerase</keyword>
<dbReference type="SMART" id="SM00493">
    <property type="entry name" value="TOPRIM"/>
    <property type="match status" value="1"/>
</dbReference>
<dbReference type="InterPro" id="IPR027417">
    <property type="entry name" value="P-loop_NTPase"/>
</dbReference>
<evidence type="ECO:0000313" key="4">
    <source>
        <dbReference type="Proteomes" id="UP000619545"/>
    </source>
</evidence>
<dbReference type="SUPFAM" id="SSF52540">
    <property type="entry name" value="P-loop containing nucleoside triphosphate hydrolases"/>
    <property type="match status" value="1"/>
</dbReference>
<keyword evidence="1" id="KW-0175">Coiled coil</keyword>
<dbReference type="Gene3D" id="3.40.1360.10">
    <property type="match status" value="1"/>
</dbReference>
<accession>A0A832T290</accession>
<dbReference type="AlphaFoldDB" id="A0A832T290"/>